<evidence type="ECO:0000259" key="1">
    <source>
        <dbReference type="Pfam" id="PF00561"/>
    </source>
</evidence>
<sequence length="292" mass="32956">MVESNRENQILELKDGRKLGYAESGDLNGKPIFHFHGHPGSRLEIRLIGLFGKLKQNGVHLIAVDRPGLGLSDFKPGRTLLEWPDDVIELADHLGLDKFVVEGISGGGPYAAACAYKISERLTCCGIIAGIGLTNWSRKGMMRSNRIGLFISRRLPFLIKTIVNAEKKAFEDRESIEKFVKKLPEPDRLVFQDPRILNIFLEESKEAFRSGLDGAVHEEKIYVKPWGFDLKDIPSDLQVYIWHGDMDVFVPSSFGRKMCELIPNCKGFFFSNEGHLSIFLNHIDEILETLKS</sequence>
<protein>
    <recommendedName>
        <fullName evidence="1">AB hydrolase-1 domain-containing protein</fullName>
    </recommendedName>
</protein>
<dbReference type="PANTHER" id="PTHR45763">
    <property type="entry name" value="HYDROLASE, ALPHA/BETA FOLD FAMILY PROTEIN, EXPRESSED-RELATED"/>
    <property type="match status" value="1"/>
</dbReference>
<dbReference type="SUPFAM" id="SSF53474">
    <property type="entry name" value="alpha/beta-Hydrolases"/>
    <property type="match status" value="1"/>
</dbReference>
<dbReference type="InterPro" id="IPR029058">
    <property type="entry name" value="AB_hydrolase_fold"/>
</dbReference>
<dbReference type="Pfam" id="PF00561">
    <property type="entry name" value="Abhydrolase_1"/>
    <property type="match status" value="1"/>
</dbReference>
<feature type="domain" description="AB hydrolase-1" evidence="1">
    <location>
        <begin position="31"/>
        <end position="280"/>
    </location>
</feature>
<dbReference type="PANTHER" id="PTHR45763:SF46">
    <property type="entry name" value="AB HYDROLASE-1 DOMAIN-CONTAINING PROTEIN"/>
    <property type="match status" value="1"/>
</dbReference>
<organism evidence="2">
    <name type="scientific">marine sediment metagenome</name>
    <dbReference type="NCBI Taxonomy" id="412755"/>
    <lineage>
        <taxon>unclassified sequences</taxon>
        <taxon>metagenomes</taxon>
        <taxon>ecological metagenomes</taxon>
    </lineage>
</organism>
<proteinExistence type="predicted"/>
<evidence type="ECO:0000313" key="2">
    <source>
        <dbReference type="EMBL" id="KKM70495.1"/>
    </source>
</evidence>
<dbReference type="EMBL" id="LAZR01009808">
    <property type="protein sequence ID" value="KKM70495.1"/>
    <property type="molecule type" value="Genomic_DNA"/>
</dbReference>
<accession>A0A0F9M1I7</accession>
<reference evidence="2" key="1">
    <citation type="journal article" date="2015" name="Nature">
        <title>Complex archaea that bridge the gap between prokaryotes and eukaryotes.</title>
        <authorList>
            <person name="Spang A."/>
            <person name="Saw J.H."/>
            <person name="Jorgensen S.L."/>
            <person name="Zaremba-Niedzwiedzka K."/>
            <person name="Martijn J."/>
            <person name="Lind A.E."/>
            <person name="van Eijk R."/>
            <person name="Schleper C."/>
            <person name="Guy L."/>
            <person name="Ettema T.J."/>
        </authorList>
    </citation>
    <scope>NUCLEOTIDE SEQUENCE</scope>
</reference>
<dbReference type="AlphaFoldDB" id="A0A0F9M1I7"/>
<gene>
    <name evidence="2" type="ORF">LCGC14_1440150</name>
</gene>
<comment type="caution">
    <text evidence="2">The sequence shown here is derived from an EMBL/GenBank/DDBJ whole genome shotgun (WGS) entry which is preliminary data.</text>
</comment>
<dbReference type="Gene3D" id="3.40.50.1820">
    <property type="entry name" value="alpha/beta hydrolase"/>
    <property type="match status" value="1"/>
</dbReference>
<name>A0A0F9M1I7_9ZZZZ</name>
<dbReference type="InterPro" id="IPR000073">
    <property type="entry name" value="AB_hydrolase_1"/>
</dbReference>